<evidence type="ECO:0000256" key="9">
    <source>
        <dbReference type="SAM" id="SignalP"/>
    </source>
</evidence>
<evidence type="ECO:0000256" key="1">
    <source>
        <dbReference type="ARBA" id="ARBA00004418"/>
    </source>
</evidence>
<dbReference type="Pfam" id="PF13379">
    <property type="entry name" value="NMT1_2"/>
    <property type="match status" value="1"/>
</dbReference>
<keyword evidence="6" id="KW-0997">Cell inner membrane</keyword>
<evidence type="ECO:0000256" key="3">
    <source>
        <dbReference type="ARBA" id="ARBA00010742"/>
    </source>
</evidence>
<dbReference type="CDD" id="cd13553">
    <property type="entry name" value="PBP2_NrtA_CpmA_like"/>
    <property type="match status" value="1"/>
</dbReference>
<evidence type="ECO:0000313" key="11">
    <source>
        <dbReference type="Proteomes" id="UP000298424"/>
    </source>
</evidence>
<dbReference type="SUPFAM" id="SSF53850">
    <property type="entry name" value="Periplasmic binding protein-like II"/>
    <property type="match status" value="1"/>
</dbReference>
<comment type="subcellular location">
    <subcellularLocation>
        <location evidence="2">Cell inner membrane</location>
    </subcellularLocation>
    <subcellularLocation>
        <location evidence="1">Periplasm</location>
    </subcellularLocation>
</comment>
<evidence type="ECO:0000313" key="10">
    <source>
        <dbReference type="EMBL" id="TFD23514.1"/>
    </source>
</evidence>
<evidence type="ECO:0000256" key="8">
    <source>
        <dbReference type="ARBA" id="ARBA00023136"/>
    </source>
</evidence>
<sequence length="353" mass="36009">MKNSLRLGALMLGTSLLLSGCAATASTEPATDQGPAAELRLGYFDNVTHAAALVGLQNGYFADTLGDTKLSTQIFSAGPAAVEALSAGAIDAAYIGPSPAVNTFIQSAGQSAVIVAGATSGGAALVVRDGIDSPADLAGTILATPQLGNTQDVALRSWLGDEGYETSTTGGGDVTVSPTDNAQTFTLFQSGKIDGAWLPEPWVSRLVLEGGGHVLVNEADLWDNGDFPTTVLLVRKAFLEEHPDTVRALLDGHATAVDWLTQNPADAPAVINAQLTADTGKALADDVLARALTEVKFTVDPLATTFPALLGEAVKVGTAKDGDLNGLFNVTLLNAVLAERSEGPVSAGGLGTE</sequence>
<dbReference type="GO" id="GO:0042597">
    <property type="term" value="C:periplasmic space"/>
    <property type="evidence" value="ECO:0007669"/>
    <property type="project" value="UniProtKB-SubCell"/>
</dbReference>
<name>A0A4R8ZCX3_9MICO</name>
<evidence type="ECO:0000256" key="4">
    <source>
        <dbReference type="ARBA" id="ARBA00022448"/>
    </source>
</evidence>
<dbReference type="GO" id="GO:0005886">
    <property type="term" value="C:plasma membrane"/>
    <property type="evidence" value="ECO:0007669"/>
    <property type="project" value="UniProtKB-SubCell"/>
</dbReference>
<keyword evidence="8" id="KW-0472">Membrane</keyword>
<dbReference type="Gene3D" id="3.40.190.10">
    <property type="entry name" value="Periplasmic binding protein-like II"/>
    <property type="match status" value="2"/>
</dbReference>
<dbReference type="PROSITE" id="PS51257">
    <property type="entry name" value="PROKAR_LIPOPROTEIN"/>
    <property type="match status" value="1"/>
</dbReference>
<dbReference type="Proteomes" id="UP000298424">
    <property type="component" value="Unassembled WGS sequence"/>
</dbReference>
<dbReference type="AlphaFoldDB" id="A0A4R8ZCX3"/>
<feature type="signal peptide" evidence="9">
    <location>
        <begin position="1"/>
        <end position="25"/>
    </location>
</feature>
<dbReference type="RefSeq" id="WP_134573778.1">
    <property type="nucleotide sequence ID" value="NZ_SOGT01000016.1"/>
</dbReference>
<keyword evidence="4" id="KW-0813">Transport</keyword>
<accession>A0A4R8ZCX3</accession>
<evidence type="ECO:0000256" key="2">
    <source>
        <dbReference type="ARBA" id="ARBA00004533"/>
    </source>
</evidence>
<keyword evidence="5" id="KW-1003">Cell membrane</keyword>
<comment type="caution">
    <text evidence="10">The sequence shown here is derived from an EMBL/GenBank/DDBJ whole genome shotgun (WGS) entry which is preliminary data.</text>
</comment>
<evidence type="ECO:0000256" key="6">
    <source>
        <dbReference type="ARBA" id="ARBA00022519"/>
    </source>
</evidence>
<dbReference type="PANTHER" id="PTHR30024:SF47">
    <property type="entry name" value="TAURINE-BINDING PERIPLASMIC PROTEIN"/>
    <property type="match status" value="1"/>
</dbReference>
<dbReference type="OrthoDB" id="506341at2"/>
<dbReference type="EMBL" id="SOGT01000016">
    <property type="protein sequence ID" value="TFD23514.1"/>
    <property type="molecule type" value="Genomic_DNA"/>
</dbReference>
<dbReference type="InterPro" id="IPR044527">
    <property type="entry name" value="NrtA/CpmA_ABC-bd_dom"/>
</dbReference>
<protein>
    <submittedName>
        <fullName evidence="10">ABC transporter substrate-binding protein</fullName>
    </submittedName>
</protein>
<evidence type="ECO:0000256" key="5">
    <source>
        <dbReference type="ARBA" id="ARBA00022475"/>
    </source>
</evidence>
<organism evidence="10 11">
    <name type="scientific">Cryobacterium lyxosi</name>
    <dbReference type="NCBI Taxonomy" id="1259228"/>
    <lineage>
        <taxon>Bacteria</taxon>
        <taxon>Bacillati</taxon>
        <taxon>Actinomycetota</taxon>
        <taxon>Actinomycetes</taxon>
        <taxon>Micrococcales</taxon>
        <taxon>Microbacteriaceae</taxon>
        <taxon>Cryobacterium</taxon>
    </lineage>
</organism>
<dbReference type="GO" id="GO:0042626">
    <property type="term" value="F:ATPase-coupled transmembrane transporter activity"/>
    <property type="evidence" value="ECO:0007669"/>
    <property type="project" value="InterPro"/>
</dbReference>
<dbReference type="InterPro" id="IPR010067">
    <property type="entry name" value="ABC_SsuA_sub-bd"/>
</dbReference>
<keyword evidence="11" id="KW-1185">Reference proteome</keyword>
<keyword evidence="7 9" id="KW-0732">Signal</keyword>
<proteinExistence type="inferred from homology"/>
<comment type="similarity">
    <text evidence="3">Belongs to the bacterial solute-binding protein SsuA/TauA family.</text>
</comment>
<evidence type="ECO:0000256" key="7">
    <source>
        <dbReference type="ARBA" id="ARBA00022729"/>
    </source>
</evidence>
<reference evidence="10 11" key="1">
    <citation type="submission" date="2019-03" db="EMBL/GenBank/DDBJ databases">
        <title>Genomics of glacier-inhabiting Cryobacterium strains.</title>
        <authorList>
            <person name="Liu Q."/>
            <person name="Xin Y.-H."/>
        </authorList>
    </citation>
    <scope>NUCLEOTIDE SEQUENCE [LARGE SCALE GENOMIC DNA]</scope>
    <source>
        <strain evidence="10 11">TMT1-1</strain>
    </source>
</reference>
<feature type="chain" id="PRO_5020974826" evidence="9">
    <location>
        <begin position="26"/>
        <end position="353"/>
    </location>
</feature>
<gene>
    <name evidence="10" type="ORF">E3T27_15165</name>
</gene>
<dbReference type="PANTHER" id="PTHR30024">
    <property type="entry name" value="ALIPHATIC SULFONATES-BINDING PROTEIN-RELATED"/>
    <property type="match status" value="1"/>
</dbReference>
<dbReference type="NCBIfam" id="TIGR01728">
    <property type="entry name" value="SsuA_fam"/>
    <property type="match status" value="1"/>
</dbReference>